<dbReference type="RefSeq" id="WP_382372981.1">
    <property type="nucleotide sequence ID" value="NZ_JBHRZI010000013.1"/>
</dbReference>
<dbReference type="Proteomes" id="UP001595690">
    <property type="component" value="Unassembled WGS sequence"/>
</dbReference>
<evidence type="ECO:0000313" key="2">
    <source>
        <dbReference type="EMBL" id="MFC3892902.1"/>
    </source>
</evidence>
<feature type="chain" id="PRO_5045101880" evidence="1">
    <location>
        <begin position="28"/>
        <end position="128"/>
    </location>
</feature>
<accession>A0ABV8BVB6</accession>
<name>A0ABV8BVB6_9PSEU</name>
<protein>
    <submittedName>
        <fullName evidence="2">Uncharacterized protein</fullName>
    </submittedName>
</protein>
<reference evidence="3" key="1">
    <citation type="journal article" date="2019" name="Int. J. Syst. Evol. Microbiol.">
        <title>The Global Catalogue of Microorganisms (GCM) 10K type strain sequencing project: providing services to taxonomists for standard genome sequencing and annotation.</title>
        <authorList>
            <consortium name="The Broad Institute Genomics Platform"/>
            <consortium name="The Broad Institute Genome Sequencing Center for Infectious Disease"/>
            <person name="Wu L."/>
            <person name="Ma J."/>
        </authorList>
    </citation>
    <scope>NUCLEOTIDE SEQUENCE [LARGE SCALE GENOMIC DNA]</scope>
    <source>
        <strain evidence="3">CGMCC 4.7405</strain>
    </source>
</reference>
<dbReference type="EMBL" id="JBHRZI010000013">
    <property type="protein sequence ID" value="MFC3892902.1"/>
    <property type="molecule type" value="Genomic_DNA"/>
</dbReference>
<keyword evidence="3" id="KW-1185">Reference proteome</keyword>
<organism evidence="2 3">
    <name type="scientific">Lentzea rhizosphaerae</name>
    <dbReference type="NCBI Taxonomy" id="2041025"/>
    <lineage>
        <taxon>Bacteria</taxon>
        <taxon>Bacillati</taxon>
        <taxon>Actinomycetota</taxon>
        <taxon>Actinomycetes</taxon>
        <taxon>Pseudonocardiales</taxon>
        <taxon>Pseudonocardiaceae</taxon>
        <taxon>Lentzea</taxon>
    </lineage>
</organism>
<keyword evidence="1" id="KW-0732">Signal</keyword>
<evidence type="ECO:0000256" key="1">
    <source>
        <dbReference type="SAM" id="SignalP"/>
    </source>
</evidence>
<proteinExistence type="predicted"/>
<gene>
    <name evidence="2" type="ORF">ACFOWZ_15605</name>
</gene>
<feature type="signal peptide" evidence="1">
    <location>
        <begin position="1"/>
        <end position="27"/>
    </location>
</feature>
<comment type="caution">
    <text evidence="2">The sequence shown here is derived from an EMBL/GenBank/DDBJ whole genome shotgun (WGS) entry which is preliminary data.</text>
</comment>
<evidence type="ECO:0000313" key="3">
    <source>
        <dbReference type="Proteomes" id="UP001595690"/>
    </source>
</evidence>
<sequence>MFSTLKKAGLAVALTAATASTAVPASAAADPIQITASSRCLVGWSGDCTTAVVGAHPSGHWIDYWINNVGRPSRCPFRVRDVNTRAVVRSGTVGVSGLTAGRVPGLYGYYQLELRGCSVSAEGLLDND</sequence>